<organism evidence="3 4">
    <name type="scientific">Alkanindiges illinoisensis</name>
    <dbReference type="NCBI Taxonomy" id="197183"/>
    <lineage>
        <taxon>Bacteria</taxon>
        <taxon>Pseudomonadati</taxon>
        <taxon>Pseudomonadota</taxon>
        <taxon>Gammaproteobacteria</taxon>
        <taxon>Moraxellales</taxon>
        <taxon>Moraxellaceae</taxon>
        <taxon>Alkanindiges</taxon>
    </lineage>
</organism>
<gene>
    <name evidence="3" type="ORF">E2B99_01655</name>
</gene>
<reference evidence="3 4" key="1">
    <citation type="submission" date="2019-03" db="EMBL/GenBank/DDBJ databases">
        <title>Alkanindiges illinoisensis: a potential pathogenic isolated from ascites of a gastric cancer patient with abdominal metastasis.</title>
        <authorList>
            <person name="Hu X."/>
            <person name="Yang B."/>
            <person name="Yan X."/>
            <person name="Lin L."/>
            <person name="Zhao H."/>
            <person name="Zhou F."/>
            <person name="Su B."/>
            <person name="Chen J."/>
            <person name="Rui Y."/>
            <person name="Wang Q."/>
            <person name="Zheng L."/>
        </authorList>
    </citation>
    <scope>NUCLEOTIDE SEQUENCE [LARGE SCALE GENOMIC DNA]</scope>
    <source>
        <strain evidence="3 4">NFYY 23406</strain>
    </source>
</reference>
<feature type="transmembrane region" description="Helical" evidence="2">
    <location>
        <begin position="26"/>
        <end position="46"/>
    </location>
</feature>
<dbReference type="EMBL" id="SNTY01000007">
    <property type="protein sequence ID" value="TEU30536.1"/>
    <property type="molecule type" value="Genomic_DNA"/>
</dbReference>
<dbReference type="RefSeq" id="WP_134243258.1">
    <property type="nucleotide sequence ID" value="NZ_SNTY01000007.1"/>
</dbReference>
<protein>
    <submittedName>
        <fullName evidence="3">Uncharacterized protein</fullName>
    </submittedName>
</protein>
<name>A0A4Y7XFH2_9GAMM</name>
<dbReference type="OrthoDB" id="7056878at2"/>
<evidence type="ECO:0000256" key="1">
    <source>
        <dbReference type="SAM" id="Coils"/>
    </source>
</evidence>
<dbReference type="AlphaFoldDB" id="A0A4Y7XFH2"/>
<comment type="caution">
    <text evidence="3">The sequence shown here is derived from an EMBL/GenBank/DDBJ whole genome shotgun (WGS) entry which is preliminary data.</text>
</comment>
<evidence type="ECO:0000313" key="3">
    <source>
        <dbReference type="EMBL" id="TEU30536.1"/>
    </source>
</evidence>
<sequence length="252" mass="28059">MSDVEQPITAEHKSPSGFKRFIHSNLPIVLGGVIVGGGSLLLGYAVGHQQGLTAVGFAADAEQLNEVVQEQKQEINILNKTLNTTVQERDVGLTNLKEITESYRKETDLREQAEQQRDIYREILRLRGGVALTVQNIDIKPLPDRAYEYRLDLMQLQPNKRRASGTAQIRLIGGDNNILVVPMADNSYGFDSFQRLTGRWTMPSGFSPEFVEVRLQGNGSPVIKRYAWERGAPVKDMPAILSEIPQAEANTD</sequence>
<keyword evidence="1" id="KW-0175">Coiled coil</keyword>
<accession>A0A4Y7XFH2</accession>
<evidence type="ECO:0000256" key="2">
    <source>
        <dbReference type="SAM" id="Phobius"/>
    </source>
</evidence>
<keyword evidence="2" id="KW-1133">Transmembrane helix</keyword>
<dbReference type="Pfam" id="PF20567">
    <property type="entry name" value="DUF6776"/>
    <property type="match status" value="1"/>
</dbReference>
<evidence type="ECO:0000313" key="4">
    <source>
        <dbReference type="Proteomes" id="UP000297834"/>
    </source>
</evidence>
<keyword evidence="2" id="KW-0472">Membrane</keyword>
<proteinExistence type="predicted"/>
<feature type="coiled-coil region" evidence="1">
    <location>
        <begin position="58"/>
        <end position="116"/>
    </location>
</feature>
<keyword evidence="4" id="KW-1185">Reference proteome</keyword>
<dbReference type="InterPro" id="IPR046703">
    <property type="entry name" value="DUF6776"/>
</dbReference>
<dbReference type="Proteomes" id="UP000297834">
    <property type="component" value="Unassembled WGS sequence"/>
</dbReference>
<keyword evidence="2" id="KW-0812">Transmembrane</keyword>
<dbReference type="STRING" id="1120977.GCA_000619845_00713"/>